<dbReference type="Pfam" id="PF08734">
    <property type="entry name" value="GYD"/>
    <property type="match status" value="1"/>
</dbReference>
<dbReference type="Proteomes" id="UP001549321">
    <property type="component" value="Unassembled WGS sequence"/>
</dbReference>
<accession>A0ABV2QYC6</accession>
<dbReference type="EMBL" id="JBEPSM010000001">
    <property type="protein sequence ID" value="MET4634023.1"/>
    <property type="molecule type" value="Genomic_DNA"/>
</dbReference>
<gene>
    <name evidence="1" type="ORF">ABIE08_001936</name>
</gene>
<keyword evidence="2" id="KW-1185">Reference proteome</keyword>
<evidence type="ECO:0000313" key="1">
    <source>
        <dbReference type="EMBL" id="MET4634023.1"/>
    </source>
</evidence>
<dbReference type="RefSeq" id="WP_354550614.1">
    <property type="nucleotide sequence ID" value="NZ_JBEPSM010000001.1"/>
</dbReference>
<evidence type="ECO:0000313" key="2">
    <source>
        <dbReference type="Proteomes" id="UP001549321"/>
    </source>
</evidence>
<comment type="caution">
    <text evidence="1">The sequence shown here is derived from an EMBL/GenBank/DDBJ whole genome shotgun (WGS) entry which is preliminary data.</text>
</comment>
<name>A0ABV2QYC6_9HYPH</name>
<reference evidence="1 2" key="1">
    <citation type="submission" date="2024-06" db="EMBL/GenBank/DDBJ databases">
        <title>Sorghum-associated microbial communities from plants grown in Nebraska, USA.</title>
        <authorList>
            <person name="Schachtman D."/>
        </authorList>
    </citation>
    <scope>NUCLEOTIDE SEQUENCE [LARGE SCALE GENOMIC DNA]</scope>
    <source>
        <strain evidence="1 2">3207</strain>
    </source>
</reference>
<proteinExistence type="predicted"/>
<dbReference type="InterPro" id="IPR014845">
    <property type="entry name" value="GYD/TTHA1554"/>
</dbReference>
<sequence length="107" mass="11251">MAHYLLQVSYAANAVKAMVANPQNREDAVRKVVESMGGKLHAFYFALGEFDVVIIAEFPDNVSAAAVALATSATGALSKFETTVLMTPAEGVDAMRKAKTGAYSPPA</sequence>
<protein>
    <submittedName>
        <fullName evidence="1">Uncharacterized protein with GYD domain</fullName>
    </submittedName>
</protein>
<organism evidence="1 2">
    <name type="scientific">Kaistia defluvii</name>
    <dbReference type="NCBI Taxonomy" id="410841"/>
    <lineage>
        <taxon>Bacteria</taxon>
        <taxon>Pseudomonadati</taxon>
        <taxon>Pseudomonadota</taxon>
        <taxon>Alphaproteobacteria</taxon>
        <taxon>Hyphomicrobiales</taxon>
        <taxon>Kaistiaceae</taxon>
        <taxon>Kaistia</taxon>
    </lineage>
</organism>